<dbReference type="RefSeq" id="WP_379844699.1">
    <property type="nucleotide sequence ID" value="NZ_JBHSMA010000003.1"/>
</dbReference>
<feature type="signal peptide" evidence="1">
    <location>
        <begin position="1"/>
        <end position="19"/>
    </location>
</feature>
<dbReference type="InterPro" id="IPR006680">
    <property type="entry name" value="Amidohydro-rel"/>
</dbReference>
<dbReference type="InterPro" id="IPR051781">
    <property type="entry name" value="Metallo-dep_Hydrolase"/>
</dbReference>
<dbReference type="PANTHER" id="PTHR43135:SF3">
    <property type="entry name" value="ALPHA-D-RIBOSE 1-METHYLPHOSPHONATE 5-TRIPHOSPHATE DIPHOSPHATASE"/>
    <property type="match status" value="1"/>
</dbReference>
<protein>
    <submittedName>
        <fullName evidence="3">Amidohydrolase family protein</fullName>
    </submittedName>
</protein>
<gene>
    <name evidence="3" type="ORF">ACFPMF_11445</name>
</gene>
<dbReference type="InterPro" id="IPR011059">
    <property type="entry name" value="Metal-dep_hydrolase_composite"/>
</dbReference>
<comment type="caution">
    <text evidence="3">The sequence shown here is derived from an EMBL/GenBank/DDBJ whole genome shotgun (WGS) entry which is preliminary data.</text>
</comment>
<proteinExistence type="predicted"/>
<dbReference type="InterPro" id="IPR032466">
    <property type="entry name" value="Metal_Hydrolase"/>
</dbReference>
<organism evidence="3 4">
    <name type="scientific">Larkinella bovis</name>
    <dbReference type="NCBI Taxonomy" id="683041"/>
    <lineage>
        <taxon>Bacteria</taxon>
        <taxon>Pseudomonadati</taxon>
        <taxon>Bacteroidota</taxon>
        <taxon>Cytophagia</taxon>
        <taxon>Cytophagales</taxon>
        <taxon>Spirosomataceae</taxon>
        <taxon>Larkinella</taxon>
    </lineage>
</organism>
<name>A0ABW0I9I0_9BACT</name>
<evidence type="ECO:0000256" key="1">
    <source>
        <dbReference type="SAM" id="SignalP"/>
    </source>
</evidence>
<dbReference type="Pfam" id="PF01979">
    <property type="entry name" value="Amidohydro_1"/>
    <property type="match status" value="1"/>
</dbReference>
<evidence type="ECO:0000313" key="4">
    <source>
        <dbReference type="Proteomes" id="UP001596106"/>
    </source>
</evidence>
<dbReference type="SUPFAM" id="SSF51338">
    <property type="entry name" value="Composite domain of metallo-dependent hydrolases"/>
    <property type="match status" value="1"/>
</dbReference>
<keyword evidence="4" id="KW-1185">Reference proteome</keyword>
<reference evidence="4" key="1">
    <citation type="journal article" date="2019" name="Int. J. Syst. Evol. Microbiol.">
        <title>The Global Catalogue of Microorganisms (GCM) 10K type strain sequencing project: providing services to taxonomists for standard genome sequencing and annotation.</title>
        <authorList>
            <consortium name="The Broad Institute Genomics Platform"/>
            <consortium name="The Broad Institute Genome Sequencing Center for Infectious Disease"/>
            <person name="Wu L."/>
            <person name="Ma J."/>
        </authorList>
    </citation>
    <scope>NUCLEOTIDE SEQUENCE [LARGE SCALE GENOMIC DNA]</scope>
    <source>
        <strain evidence="4">CCUG 55250</strain>
    </source>
</reference>
<dbReference type="PANTHER" id="PTHR43135">
    <property type="entry name" value="ALPHA-D-RIBOSE 1-METHYLPHOSPHONATE 5-TRIPHOSPHATE DIPHOSPHATASE"/>
    <property type="match status" value="1"/>
</dbReference>
<accession>A0ABW0I9I0</accession>
<sequence length="431" mass="46848">MPVIFTSLLFICLTLSGMAQTLSSKTFLIRAGKLYDSEQQRFFVNQDILIQNGLVQAVGPKLRMPKGATVVDLRQHTVTPGLIDAHTHLLINQKQTKTGLEDASKIPAEERLRQGLRFARSNLEAGLTTVRDLGNSGQYLDSQLQKKLATNPSLGPEMVVSGPILSPPGGQFGKLFPADSFVIQQEYRVIRGPADARAAVLEHLQHGVNVIKVCMNTDNRVLAPDEIRSIVTTAHENRIPVTAHATYDESARDAVLAGVDGIEHGYSLSDSTLTLMAQKGVYLVPTDVSRQKAGIMVAGIGMQGKEAEEYTTTALKSFHDRLNRAVQKGVPIVAGSDYYFDINGIGRGEGAVDVILSYYEAGLPASDVLRFATYNAAKALGISQRVGILKPGMQANLAAFRGDLETAFPQSLPQVEWVMRNGHVVYHSLKK</sequence>
<evidence type="ECO:0000259" key="2">
    <source>
        <dbReference type="Pfam" id="PF01979"/>
    </source>
</evidence>
<dbReference type="Gene3D" id="3.20.20.140">
    <property type="entry name" value="Metal-dependent hydrolases"/>
    <property type="match status" value="1"/>
</dbReference>
<feature type="domain" description="Amidohydrolase-related" evidence="2">
    <location>
        <begin position="77"/>
        <end position="425"/>
    </location>
</feature>
<evidence type="ECO:0000313" key="3">
    <source>
        <dbReference type="EMBL" id="MFC5409926.1"/>
    </source>
</evidence>
<dbReference type="Proteomes" id="UP001596106">
    <property type="component" value="Unassembled WGS sequence"/>
</dbReference>
<dbReference type="SUPFAM" id="SSF51556">
    <property type="entry name" value="Metallo-dependent hydrolases"/>
    <property type="match status" value="1"/>
</dbReference>
<keyword evidence="1" id="KW-0732">Signal</keyword>
<dbReference type="Gene3D" id="2.30.40.10">
    <property type="entry name" value="Urease, subunit C, domain 1"/>
    <property type="match status" value="1"/>
</dbReference>
<feature type="chain" id="PRO_5047068124" evidence="1">
    <location>
        <begin position="20"/>
        <end position="431"/>
    </location>
</feature>
<dbReference type="EMBL" id="JBHSMA010000003">
    <property type="protein sequence ID" value="MFC5409926.1"/>
    <property type="molecule type" value="Genomic_DNA"/>
</dbReference>